<keyword evidence="2" id="KW-1185">Reference proteome</keyword>
<dbReference type="Proteomes" id="UP000640485">
    <property type="component" value="Unassembled WGS sequence"/>
</dbReference>
<dbReference type="EMBL" id="JAEPRQ010000002">
    <property type="protein sequence ID" value="MBK4216112.1"/>
    <property type="molecule type" value="Genomic_DNA"/>
</dbReference>
<accession>A0A934SIT1</accession>
<sequence>MTPLICTPNYPCWIPGTGFRPVMDTASACAIDDTPMTGKMPPVFYGTDHVDPLELLRFIFPGDGQLINETPAAVQLMPVSVPESLVAMCAALAVLLLFKLLPEATADAERLRGKDKSGWC</sequence>
<gene>
    <name evidence="1" type="ORF">JJJ17_09260</name>
</gene>
<comment type="caution">
    <text evidence="1">The sequence shown here is derived from an EMBL/GenBank/DDBJ whole genome shotgun (WGS) entry which is preliminary data.</text>
</comment>
<name>A0A934SIT1_9RHOB</name>
<dbReference type="RefSeq" id="WP_200685670.1">
    <property type="nucleotide sequence ID" value="NZ_JAEPRQ010000002.1"/>
</dbReference>
<organism evidence="1 2">
    <name type="scientific">Paracoccus caeni</name>
    <dbReference type="NCBI Taxonomy" id="657651"/>
    <lineage>
        <taxon>Bacteria</taxon>
        <taxon>Pseudomonadati</taxon>
        <taxon>Pseudomonadota</taxon>
        <taxon>Alphaproteobacteria</taxon>
        <taxon>Rhodobacterales</taxon>
        <taxon>Paracoccaceae</taxon>
        <taxon>Paracoccus</taxon>
    </lineage>
</organism>
<evidence type="ECO:0000313" key="1">
    <source>
        <dbReference type="EMBL" id="MBK4216112.1"/>
    </source>
</evidence>
<protein>
    <submittedName>
        <fullName evidence="1">Uncharacterized protein</fullName>
    </submittedName>
</protein>
<proteinExistence type="predicted"/>
<reference evidence="1" key="1">
    <citation type="submission" date="2021-01" db="EMBL/GenBank/DDBJ databases">
        <title>Paracoccus amoyensis sp. nov., isolated from the surface seawater along the coast of Xiamen Island, China.</title>
        <authorList>
            <person name="Lyu L."/>
        </authorList>
    </citation>
    <scope>NUCLEOTIDE SEQUENCE</scope>
    <source>
        <strain evidence="1">MJ17</strain>
    </source>
</reference>
<dbReference type="AlphaFoldDB" id="A0A934SIT1"/>
<evidence type="ECO:0000313" key="2">
    <source>
        <dbReference type="Proteomes" id="UP000640485"/>
    </source>
</evidence>